<dbReference type="RefSeq" id="WP_044619592.1">
    <property type="nucleotide sequence ID" value="NZ_CP007142.1"/>
</dbReference>
<evidence type="ECO:0000313" key="2">
    <source>
        <dbReference type="Proteomes" id="UP000032266"/>
    </source>
</evidence>
<dbReference type="Proteomes" id="UP000032266">
    <property type="component" value="Chromosome"/>
</dbReference>
<organism evidence="1 2">
    <name type="scientific">Gynuella sunshinyii YC6258</name>
    <dbReference type="NCBI Taxonomy" id="1445510"/>
    <lineage>
        <taxon>Bacteria</taxon>
        <taxon>Pseudomonadati</taxon>
        <taxon>Pseudomonadota</taxon>
        <taxon>Gammaproteobacteria</taxon>
        <taxon>Oceanospirillales</taxon>
        <taxon>Saccharospirillaceae</taxon>
        <taxon>Gynuella</taxon>
    </lineage>
</organism>
<dbReference type="InterPro" id="IPR019231">
    <property type="entry name" value="DUF2170"/>
</dbReference>
<accession>A0A0C5VF83</accession>
<name>A0A0C5VF83_9GAMM</name>
<dbReference type="EMBL" id="CP007142">
    <property type="protein sequence ID" value="AJQ92068.1"/>
    <property type="molecule type" value="Genomic_DNA"/>
</dbReference>
<keyword evidence="2" id="KW-1185">Reference proteome</keyword>
<dbReference type="AlphaFoldDB" id="A0A0C5VF83"/>
<evidence type="ECO:0000313" key="1">
    <source>
        <dbReference type="EMBL" id="AJQ92068.1"/>
    </source>
</evidence>
<dbReference type="HOGENOM" id="CLU_110701_1_1_6"/>
<sequence length="130" mass="14390">MTWDLTGIESLISKHEGWTVQNEDSCLRVANEDGLDAYIAVSGAQIIVESILFAKKQVKNTAALNEEILKTHQIFPLTTIGISTIDGDEYYTCFGSLSSQSKEESIVIEVETLFDNITGFLNAYDDYLTA</sequence>
<reference evidence="1 2" key="1">
    <citation type="submission" date="2014-01" db="EMBL/GenBank/DDBJ databases">
        <title>Full genme sequencing of cellulolytic bacterium Gynuella sunshinyii YC6258T gen. nov., sp. nov.</title>
        <authorList>
            <person name="Khan H."/>
            <person name="Chung E.J."/>
            <person name="Chung Y.R."/>
        </authorList>
    </citation>
    <scope>NUCLEOTIDE SEQUENCE [LARGE SCALE GENOMIC DNA]</scope>
    <source>
        <strain evidence="1 2">YC6258</strain>
    </source>
</reference>
<dbReference type="OrthoDB" id="7677665at2"/>
<dbReference type="STRING" id="1445510.YC6258_00012"/>
<dbReference type="PATRIC" id="fig|1445510.3.peg.11"/>
<dbReference type="KEGG" id="gsn:YC6258_00012"/>
<protein>
    <recommendedName>
        <fullName evidence="3">Cytoplasmic protein</fullName>
    </recommendedName>
</protein>
<gene>
    <name evidence="1" type="ORF">YC6258_00012</name>
</gene>
<dbReference type="Pfam" id="PF09938">
    <property type="entry name" value="DUF2170"/>
    <property type="match status" value="1"/>
</dbReference>
<proteinExistence type="predicted"/>
<evidence type="ECO:0008006" key="3">
    <source>
        <dbReference type="Google" id="ProtNLM"/>
    </source>
</evidence>